<evidence type="ECO:0000256" key="1">
    <source>
        <dbReference type="PROSITE-ProRule" id="PRU00023"/>
    </source>
</evidence>
<protein>
    <submittedName>
        <fullName evidence="2">Uncharacterized protein</fullName>
    </submittedName>
</protein>
<dbReference type="OrthoDB" id="10057496at2759"/>
<dbReference type="PROSITE" id="PS50297">
    <property type="entry name" value="ANK_REP_REGION"/>
    <property type="match status" value="1"/>
</dbReference>
<dbReference type="EMBL" id="CAMXCT020000903">
    <property type="protein sequence ID" value="CAL1138017.1"/>
    <property type="molecule type" value="Genomic_DNA"/>
</dbReference>
<name>A0A9P1C4P2_9DINO</name>
<dbReference type="PROSITE" id="PS50088">
    <property type="entry name" value="ANK_REPEAT"/>
    <property type="match status" value="1"/>
</dbReference>
<dbReference type="Proteomes" id="UP001152797">
    <property type="component" value="Unassembled WGS sequence"/>
</dbReference>
<dbReference type="InterPro" id="IPR036770">
    <property type="entry name" value="Ankyrin_rpt-contain_sf"/>
</dbReference>
<accession>A0A9P1C4P2</accession>
<comment type="caution">
    <text evidence="2">The sequence shown here is derived from an EMBL/GenBank/DDBJ whole genome shotgun (WGS) entry which is preliminary data.</text>
</comment>
<dbReference type="Pfam" id="PF00023">
    <property type="entry name" value="Ank"/>
    <property type="match status" value="1"/>
</dbReference>
<dbReference type="EMBL" id="CAMXCT030000903">
    <property type="protein sequence ID" value="CAL4771954.1"/>
    <property type="molecule type" value="Genomic_DNA"/>
</dbReference>
<gene>
    <name evidence="2" type="ORF">C1SCF055_LOCUS12166</name>
</gene>
<keyword evidence="4" id="KW-1185">Reference proteome</keyword>
<evidence type="ECO:0000313" key="2">
    <source>
        <dbReference type="EMBL" id="CAI3984642.1"/>
    </source>
</evidence>
<organism evidence="2">
    <name type="scientific">Cladocopium goreaui</name>
    <dbReference type="NCBI Taxonomy" id="2562237"/>
    <lineage>
        <taxon>Eukaryota</taxon>
        <taxon>Sar</taxon>
        <taxon>Alveolata</taxon>
        <taxon>Dinophyceae</taxon>
        <taxon>Suessiales</taxon>
        <taxon>Symbiodiniaceae</taxon>
        <taxon>Cladocopium</taxon>
    </lineage>
</organism>
<reference evidence="2" key="1">
    <citation type="submission" date="2022-10" db="EMBL/GenBank/DDBJ databases">
        <authorList>
            <person name="Chen Y."/>
            <person name="Dougan E. K."/>
            <person name="Chan C."/>
            <person name="Rhodes N."/>
            <person name="Thang M."/>
        </authorList>
    </citation>
    <scope>NUCLEOTIDE SEQUENCE</scope>
</reference>
<dbReference type="SUPFAM" id="SSF48403">
    <property type="entry name" value="Ankyrin repeat"/>
    <property type="match status" value="1"/>
</dbReference>
<dbReference type="EMBL" id="CAMXCT010000903">
    <property type="protein sequence ID" value="CAI3984642.1"/>
    <property type="molecule type" value="Genomic_DNA"/>
</dbReference>
<proteinExistence type="predicted"/>
<evidence type="ECO:0000313" key="3">
    <source>
        <dbReference type="EMBL" id="CAL4771954.1"/>
    </source>
</evidence>
<dbReference type="Gene3D" id="1.25.40.20">
    <property type="entry name" value="Ankyrin repeat-containing domain"/>
    <property type="match status" value="1"/>
</dbReference>
<feature type="repeat" description="ANK" evidence="1">
    <location>
        <begin position="109"/>
        <end position="136"/>
    </location>
</feature>
<keyword evidence="1" id="KW-0040">ANK repeat</keyword>
<dbReference type="InterPro" id="IPR002110">
    <property type="entry name" value="Ankyrin_rpt"/>
</dbReference>
<dbReference type="AlphaFoldDB" id="A0A9P1C4P2"/>
<sequence length="200" mass="21744">MERPRGVAAGQTPTTGTASRAIVPVETPESRLAALQMGGTDENGWYSKNGALVQRSKEGGPEGQLPFSQASSTQQAFMDHVKACRVERVEDLLEFHRDKIDVNFPDPLKGQTPLMLATLAGNIDLVDILLEEPSDLLCIKSAGCSGQAQADPHLRERTEMAYTPLEAAQVIMQDEDPDFEDLVRILQEASGWEPSQRGAA</sequence>
<evidence type="ECO:0000313" key="4">
    <source>
        <dbReference type="Proteomes" id="UP001152797"/>
    </source>
</evidence>
<dbReference type="SMART" id="SM00248">
    <property type="entry name" value="ANK"/>
    <property type="match status" value="1"/>
</dbReference>
<reference evidence="3 4" key="2">
    <citation type="submission" date="2024-05" db="EMBL/GenBank/DDBJ databases">
        <authorList>
            <person name="Chen Y."/>
            <person name="Shah S."/>
            <person name="Dougan E. K."/>
            <person name="Thang M."/>
            <person name="Chan C."/>
        </authorList>
    </citation>
    <scope>NUCLEOTIDE SEQUENCE [LARGE SCALE GENOMIC DNA]</scope>
</reference>